<dbReference type="PANTHER" id="PTHR37833">
    <property type="entry name" value="LIPOPROTEIN-RELATED"/>
    <property type="match status" value="1"/>
</dbReference>
<organism evidence="2 3">
    <name type="scientific">Candidatus Cryptobacteroides gallistercoris</name>
    <dbReference type="NCBI Taxonomy" id="2840765"/>
    <lineage>
        <taxon>Bacteria</taxon>
        <taxon>Pseudomonadati</taxon>
        <taxon>Bacteroidota</taxon>
        <taxon>Bacteroidia</taxon>
        <taxon>Bacteroidales</taxon>
        <taxon>Candidatus Cryptobacteroides</taxon>
    </lineage>
</organism>
<protein>
    <submittedName>
        <fullName evidence="2">DUF1573 domain-containing protein</fullName>
    </submittedName>
</protein>
<name>A0A940DNU4_9BACT</name>
<dbReference type="PANTHER" id="PTHR37833:SF1">
    <property type="entry name" value="SIGNAL PEPTIDE PROTEIN"/>
    <property type="match status" value="1"/>
</dbReference>
<dbReference type="InterPro" id="IPR029759">
    <property type="entry name" value="GPX_AS"/>
</dbReference>
<proteinExistence type="predicted"/>
<dbReference type="Gene3D" id="2.60.40.10">
    <property type="entry name" value="Immunoglobulins"/>
    <property type="match status" value="2"/>
</dbReference>
<sequence>MKHSYTKILAAAILPACFLIFSAAPATMAGFSAAAQERIGGTVEFDKTVHDFGDVMLSDGPLRCTFTMKNISDKPVVIYNVVTSCGCTDVEWTRQPIMPGKTGTISSTYSNDEGPYPFDKNLTAYVSGIGNPVILKLRGVSHEKQLSLEEMFPVRFGSLGMKSAELKCGNLEQGGYRSDEVKVANLSSSPVRISFSGITPGLTVSVSPNPIPARSTADLKFTVTADREHWGKNWHHAVPLVNGKAYTATEDGKKTSGISVYSFTKENFSSLSKEERDAGSRPMFSSSTFSFGKIKAGTPVEAEFNFTNIGKNDFRAYKVDIDADKATHTDVPVVKCGFKGSFLVNLDTAGMPAGETLVIVTLTTNSPSRPIVNLFITGWIE</sequence>
<dbReference type="PROSITE" id="PS00460">
    <property type="entry name" value="GLUTATHIONE_PEROXID_1"/>
    <property type="match status" value="1"/>
</dbReference>
<dbReference type="Pfam" id="PF07610">
    <property type="entry name" value="DUF1573"/>
    <property type="match status" value="1"/>
</dbReference>
<keyword evidence="1" id="KW-0732">Signal</keyword>
<feature type="signal peptide" evidence="1">
    <location>
        <begin position="1"/>
        <end position="26"/>
    </location>
</feature>
<evidence type="ECO:0000313" key="2">
    <source>
        <dbReference type="EMBL" id="MBO8454571.1"/>
    </source>
</evidence>
<comment type="caution">
    <text evidence="2">The sequence shown here is derived from an EMBL/GenBank/DDBJ whole genome shotgun (WGS) entry which is preliminary data.</text>
</comment>
<evidence type="ECO:0000313" key="3">
    <source>
        <dbReference type="Proteomes" id="UP000771749"/>
    </source>
</evidence>
<feature type="chain" id="PRO_5037659410" evidence="1">
    <location>
        <begin position="27"/>
        <end position="381"/>
    </location>
</feature>
<dbReference type="Proteomes" id="UP000771749">
    <property type="component" value="Unassembled WGS sequence"/>
</dbReference>
<dbReference type="AlphaFoldDB" id="A0A940DNU4"/>
<gene>
    <name evidence="2" type="ORF">IAC07_07615</name>
</gene>
<dbReference type="InterPro" id="IPR011467">
    <property type="entry name" value="DUF1573"/>
</dbReference>
<reference evidence="2" key="2">
    <citation type="journal article" date="2021" name="PeerJ">
        <title>Extensive microbial diversity within the chicken gut microbiome revealed by metagenomics and culture.</title>
        <authorList>
            <person name="Gilroy R."/>
            <person name="Ravi A."/>
            <person name="Getino M."/>
            <person name="Pursley I."/>
            <person name="Horton D.L."/>
            <person name="Alikhan N.F."/>
            <person name="Baker D."/>
            <person name="Gharbi K."/>
            <person name="Hall N."/>
            <person name="Watson M."/>
            <person name="Adriaenssens E.M."/>
            <person name="Foster-Nyarko E."/>
            <person name="Jarju S."/>
            <person name="Secka A."/>
            <person name="Antonio M."/>
            <person name="Oren A."/>
            <person name="Chaudhuri R.R."/>
            <person name="La Ragione R."/>
            <person name="Hildebrand F."/>
            <person name="Pallen M.J."/>
        </authorList>
    </citation>
    <scope>NUCLEOTIDE SEQUENCE</scope>
    <source>
        <strain evidence="2">F1-3629</strain>
    </source>
</reference>
<dbReference type="EMBL" id="JADIMJ010000115">
    <property type="protein sequence ID" value="MBO8454571.1"/>
    <property type="molecule type" value="Genomic_DNA"/>
</dbReference>
<evidence type="ECO:0000256" key="1">
    <source>
        <dbReference type="SAM" id="SignalP"/>
    </source>
</evidence>
<accession>A0A940DNU4</accession>
<dbReference type="InterPro" id="IPR013783">
    <property type="entry name" value="Ig-like_fold"/>
</dbReference>
<reference evidence="2" key="1">
    <citation type="submission" date="2020-10" db="EMBL/GenBank/DDBJ databases">
        <authorList>
            <person name="Gilroy R."/>
        </authorList>
    </citation>
    <scope>NUCLEOTIDE SEQUENCE</scope>
    <source>
        <strain evidence="2">F1-3629</strain>
    </source>
</reference>